<gene>
    <name evidence="2" type="ORF">JOL79_30710</name>
</gene>
<feature type="region of interest" description="Disordered" evidence="1">
    <location>
        <begin position="560"/>
        <end position="600"/>
    </location>
</feature>
<protein>
    <submittedName>
        <fullName evidence="2">Uncharacterized protein</fullName>
    </submittedName>
</protein>
<sequence>MNPSAGAGDAALDPGRGAAWVDEHGAHLVDYASFHLEPARAVAAAASALTSCVGLERPDGVTDRAWLLSALRRECGVTPTGGPRPSGPGTGGAGTGFAGTGFAGTGGPGGFRPGPGPGVPDDGAVARAWLLADPAGAETLRLLYRHELVVADLARLQALSTREVGRLIARTQDVIEILVSGLDGIARSRPLCPEIEPLVAAVFPAGAGPEAAPGPARTALLTHIVTCSVCKRPINIRYTVPQIVSRPPIAPLTPQTRARLVEALRALPPARPVAQARPVTPGRPANPGRPAIPGSVTPARSVTPAPPEPPAAPRTGGHRPPPLAARKAGHRPPSSFGGAPLPAPVDAAPVRPSPATPAAPPVPATPAASAAPPAPTGQVAPHPPAAPARPQAGPSPAKPSAPAAGSPTAGSPTVGAPPVGSAAAVNGPFSAASVHGGRTGQETPLYDALLSQLRAREEARTRPGEPGLDAIPGAVMTPDLPAMSGSSTGLGEASGDEEGGRLPGAQVRIVTVLARVGSLVRATALRIVIVVVAGAAGTVAGINLLAPVFDHDGTPASLSSNVTNASGAPRNDTAGGGAVPDSASDGAPSGDSTSGGAVSGGAGPVATLEAVAAGGLQVPAALALDDFGRGRLTITATSGSTLKWRISAPGLVVTPSSGTLKPGHTGVISVRALRVRYWCGAPDQVSAPLELHGQKGTATTEVRWRTC</sequence>
<evidence type="ECO:0000256" key="1">
    <source>
        <dbReference type="SAM" id="MobiDB-lite"/>
    </source>
</evidence>
<evidence type="ECO:0000313" key="3">
    <source>
        <dbReference type="Proteomes" id="UP000674234"/>
    </source>
</evidence>
<dbReference type="Proteomes" id="UP000674234">
    <property type="component" value="Unassembled WGS sequence"/>
</dbReference>
<dbReference type="EMBL" id="JAFCNB010000027">
    <property type="protein sequence ID" value="MBP2708159.1"/>
    <property type="molecule type" value="Genomic_DNA"/>
</dbReference>
<accession>A0A940WWE9</accession>
<feature type="region of interest" description="Disordered" evidence="1">
    <location>
        <begin position="272"/>
        <end position="419"/>
    </location>
</feature>
<comment type="caution">
    <text evidence="2">The sequence shown here is derived from an EMBL/GenBank/DDBJ whole genome shotgun (WGS) entry which is preliminary data.</text>
</comment>
<dbReference type="AlphaFoldDB" id="A0A940WWE9"/>
<proteinExistence type="predicted"/>
<name>A0A940WWE9_9ACTN</name>
<keyword evidence="3" id="KW-1185">Reference proteome</keyword>
<feature type="compositionally biased region" description="Low complexity" evidence="1">
    <location>
        <begin position="388"/>
        <end position="419"/>
    </location>
</feature>
<organism evidence="2 3">
    <name type="scientific">Microbispora oryzae</name>
    <dbReference type="NCBI Taxonomy" id="2806554"/>
    <lineage>
        <taxon>Bacteria</taxon>
        <taxon>Bacillati</taxon>
        <taxon>Actinomycetota</taxon>
        <taxon>Actinomycetes</taxon>
        <taxon>Streptosporangiales</taxon>
        <taxon>Streptosporangiaceae</taxon>
        <taxon>Microbispora</taxon>
    </lineage>
</organism>
<reference evidence="2" key="1">
    <citation type="submission" date="2021-02" db="EMBL/GenBank/DDBJ databases">
        <title>Draft genome sequence of Microbispora sp. RL4-1S isolated from rice leaves in Thailand.</title>
        <authorList>
            <person name="Muangham S."/>
            <person name="Duangmal K."/>
        </authorList>
    </citation>
    <scope>NUCLEOTIDE SEQUENCE</scope>
    <source>
        <strain evidence="2">RL4-1S</strain>
    </source>
</reference>
<feature type="compositionally biased region" description="Low complexity" evidence="1">
    <location>
        <begin position="580"/>
        <end position="596"/>
    </location>
</feature>
<dbReference type="RefSeq" id="WP_210159418.1">
    <property type="nucleotide sequence ID" value="NZ_JAFCNB010000027.1"/>
</dbReference>
<evidence type="ECO:0000313" key="2">
    <source>
        <dbReference type="EMBL" id="MBP2708159.1"/>
    </source>
</evidence>
<feature type="compositionally biased region" description="Pro residues" evidence="1">
    <location>
        <begin position="351"/>
        <end position="364"/>
    </location>
</feature>